<name>A0ACB5U519_CANBO</name>
<keyword evidence="2" id="KW-1185">Reference proteome</keyword>
<proteinExistence type="predicted"/>
<gene>
    <name evidence="1" type="ORF">Cboi01_000554700</name>
</gene>
<evidence type="ECO:0000313" key="1">
    <source>
        <dbReference type="EMBL" id="GMF00398.1"/>
    </source>
</evidence>
<dbReference type="EMBL" id="BSXV01004390">
    <property type="protein sequence ID" value="GMF00398.1"/>
    <property type="molecule type" value="Genomic_DNA"/>
</dbReference>
<sequence>MERKSKIYSIIIRNLMTLPSHTNQILVDKLGENIILARSRVLEKISINEILQEASKNFDVDPKNIKPTPSSPTKLVKRSGVLGLQNIFGAKKIAYLKDSKEIMVVDFDLEDTPKTLIDSLITNLNGLKRCSNNDILLWSNEGIIKKYNYENSSISEFFNVSLPNDDYLDNSLNSLDFSENGEDLILGDKLGNIWFYQKRDSDIQKDIFEDQDEDTLKDINSIEDKDDEAY</sequence>
<reference evidence="1" key="1">
    <citation type="submission" date="2023-04" db="EMBL/GenBank/DDBJ databases">
        <title>Candida boidinii NBRC 1967.</title>
        <authorList>
            <person name="Ichikawa N."/>
            <person name="Sato H."/>
            <person name="Tonouchi N."/>
        </authorList>
    </citation>
    <scope>NUCLEOTIDE SEQUENCE</scope>
    <source>
        <strain evidence="1">NBRC 1967</strain>
    </source>
</reference>
<organism evidence="1 2">
    <name type="scientific">Candida boidinii</name>
    <name type="common">Yeast</name>
    <dbReference type="NCBI Taxonomy" id="5477"/>
    <lineage>
        <taxon>Eukaryota</taxon>
        <taxon>Fungi</taxon>
        <taxon>Dikarya</taxon>
        <taxon>Ascomycota</taxon>
        <taxon>Saccharomycotina</taxon>
        <taxon>Pichiomycetes</taxon>
        <taxon>Pichiales</taxon>
        <taxon>Pichiaceae</taxon>
        <taxon>Ogataea</taxon>
        <taxon>Ogataea/Candida clade</taxon>
    </lineage>
</organism>
<comment type="caution">
    <text evidence="1">The sequence shown here is derived from an EMBL/GenBank/DDBJ whole genome shotgun (WGS) entry which is preliminary data.</text>
</comment>
<evidence type="ECO:0000313" key="2">
    <source>
        <dbReference type="Proteomes" id="UP001165101"/>
    </source>
</evidence>
<protein>
    <submittedName>
        <fullName evidence="1">Unnamed protein product</fullName>
    </submittedName>
</protein>
<accession>A0ACB5U519</accession>
<dbReference type="Proteomes" id="UP001165101">
    <property type="component" value="Unassembled WGS sequence"/>
</dbReference>